<dbReference type="Pfam" id="PF22740">
    <property type="entry name" value="PapZ_C"/>
    <property type="match status" value="1"/>
</dbReference>
<keyword evidence="1 4" id="KW-0547">Nucleotide-binding</keyword>
<dbReference type="GO" id="GO:0005525">
    <property type="term" value="F:GTP binding"/>
    <property type="evidence" value="ECO:0007669"/>
    <property type="project" value="UniProtKB-UniRule"/>
</dbReference>
<dbReference type="InterPro" id="IPR005337">
    <property type="entry name" value="RapZ-like"/>
</dbReference>
<evidence type="ECO:0000256" key="1">
    <source>
        <dbReference type="ARBA" id="ARBA00022741"/>
    </source>
</evidence>
<sequence length="287" mass="31952">MTAPAKQLVVITGMSGSGKSTAIRALEDSGFFCIDNLPVVLLPKLTELAGGGHIERMALVVDAREGVFLKEAPRILDEVRRAGHHVEVLFLDSSDDSLIRRFSETRRRHPLAPTGTVADGIQAERAALRDLREIADQVIDSSVLNVHDLKRMVQARFSPEPAKGPSLSVMSFGYRYGVPPQADLVLDVRFLPNPYFVPELKGLTGKVPKVSAYVLDREETQQFLEKVEDLCRFLFPRYQKEGKAYLTVALGCTGGKHRSVAIAAELTRRLSDENTRVQLWDRDIEKE</sequence>
<proteinExistence type="inferred from homology"/>
<evidence type="ECO:0000259" key="5">
    <source>
        <dbReference type="Pfam" id="PF03668"/>
    </source>
</evidence>
<evidence type="ECO:0000256" key="3">
    <source>
        <dbReference type="ARBA" id="ARBA00023134"/>
    </source>
</evidence>
<protein>
    <submittedName>
        <fullName evidence="7">Uncharacterized protein</fullName>
    </submittedName>
</protein>
<dbReference type="HAMAP" id="MF_00636">
    <property type="entry name" value="RapZ_like"/>
    <property type="match status" value="1"/>
</dbReference>
<dbReference type="HOGENOM" id="CLU_059558_0_0_7"/>
<feature type="domain" description="RapZ C-terminal" evidence="6">
    <location>
        <begin position="166"/>
        <end position="285"/>
    </location>
</feature>
<dbReference type="RefSeq" id="WP_015352684.1">
    <property type="nucleotide sequence ID" value="NC_020126.1"/>
</dbReference>
<dbReference type="STRING" id="1278073.MYSTI_07158"/>
<organism evidence="7 8">
    <name type="scientific">Myxococcus stipitatus (strain DSM 14675 / JCM 12634 / Mx s8)</name>
    <dbReference type="NCBI Taxonomy" id="1278073"/>
    <lineage>
        <taxon>Bacteria</taxon>
        <taxon>Pseudomonadati</taxon>
        <taxon>Myxococcota</taxon>
        <taxon>Myxococcia</taxon>
        <taxon>Myxococcales</taxon>
        <taxon>Cystobacterineae</taxon>
        <taxon>Myxococcaceae</taxon>
        <taxon>Myxococcus</taxon>
    </lineage>
</organism>
<dbReference type="KEGG" id="msd:MYSTI_07158"/>
<evidence type="ECO:0000256" key="4">
    <source>
        <dbReference type="HAMAP-Rule" id="MF_00636"/>
    </source>
</evidence>
<reference evidence="7 8" key="1">
    <citation type="journal article" date="2013" name="Genome Announc.">
        <title>Complete genome sequence of Myxococcus stipitatus strain DSM 14675, a fruiting myxobacterium.</title>
        <authorList>
            <person name="Huntley S."/>
            <person name="Kneip S."/>
            <person name="Treuner-Lange A."/>
            <person name="Sogaard-Andersen L."/>
        </authorList>
    </citation>
    <scope>NUCLEOTIDE SEQUENCE [LARGE SCALE GENOMIC DNA]</scope>
    <source>
        <strain evidence="8">DSM 14675 / JCM 12634 / Mx s8</strain>
    </source>
</reference>
<dbReference type="AlphaFoldDB" id="L7UKM2"/>
<dbReference type="GO" id="GO:0005524">
    <property type="term" value="F:ATP binding"/>
    <property type="evidence" value="ECO:0007669"/>
    <property type="project" value="UniProtKB-UniRule"/>
</dbReference>
<feature type="binding site" evidence="4">
    <location>
        <begin position="62"/>
        <end position="65"/>
    </location>
    <ligand>
        <name>GTP</name>
        <dbReference type="ChEBI" id="CHEBI:37565"/>
    </ligand>
</feature>
<dbReference type="OrthoDB" id="9784461at2"/>
<gene>
    <name evidence="7" type="ordered locus">MYSTI_07158</name>
</gene>
<dbReference type="Proteomes" id="UP000011131">
    <property type="component" value="Chromosome"/>
</dbReference>
<dbReference type="CDD" id="cd00267">
    <property type="entry name" value="ABC_ATPase"/>
    <property type="match status" value="1"/>
</dbReference>
<evidence type="ECO:0000256" key="2">
    <source>
        <dbReference type="ARBA" id="ARBA00022840"/>
    </source>
</evidence>
<evidence type="ECO:0000259" key="6">
    <source>
        <dbReference type="Pfam" id="PF22740"/>
    </source>
</evidence>
<evidence type="ECO:0000313" key="8">
    <source>
        <dbReference type="Proteomes" id="UP000011131"/>
    </source>
</evidence>
<keyword evidence="8" id="KW-1185">Reference proteome</keyword>
<feature type="domain" description="RapZ-like N-terminal" evidence="5">
    <location>
        <begin position="7"/>
        <end position="158"/>
    </location>
</feature>
<dbReference type="InterPro" id="IPR027417">
    <property type="entry name" value="P-loop_NTPase"/>
</dbReference>
<dbReference type="PIRSF" id="PIRSF005052">
    <property type="entry name" value="P-loopkin"/>
    <property type="match status" value="1"/>
</dbReference>
<feature type="binding site" evidence="4">
    <location>
        <begin position="13"/>
        <end position="20"/>
    </location>
    <ligand>
        <name>ATP</name>
        <dbReference type="ChEBI" id="CHEBI:30616"/>
    </ligand>
</feature>
<dbReference type="Pfam" id="PF03668">
    <property type="entry name" value="RapZ-like_N"/>
    <property type="match status" value="1"/>
</dbReference>
<keyword evidence="3 4" id="KW-0342">GTP-binding</keyword>
<dbReference type="eggNOG" id="COG1660">
    <property type="taxonomic scope" value="Bacteria"/>
</dbReference>
<dbReference type="NCBIfam" id="NF003828">
    <property type="entry name" value="PRK05416.1"/>
    <property type="match status" value="1"/>
</dbReference>
<dbReference type="PANTHER" id="PTHR30448:SF0">
    <property type="entry name" value="RNASE ADAPTER PROTEIN RAPZ"/>
    <property type="match status" value="1"/>
</dbReference>
<keyword evidence="2 4" id="KW-0067">ATP-binding</keyword>
<name>L7UKM2_MYXSD</name>
<dbReference type="PANTHER" id="PTHR30448">
    <property type="entry name" value="RNASE ADAPTER PROTEIN RAPZ"/>
    <property type="match status" value="1"/>
</dbReference>
<dbReference type="PATRIC" id="fig|1278073.3.peg.7272"/>
<evidence type="ECO:0000313" key="7">
    <source>
        <dbReference type="EMBL" id="AGC48430.1"/>
    </source>
</evidence>
<dbReference type="EMBL" id="CP004025">
    <property type="protein sequence ID" value="AGC48430.1"/>
    <property type="molecule type" value="Genomic_DNA"/>
</dbReference>
<dbReference type="InterPro" id="IPR053931">
    <property type="entry name" value="RapZ_C"/>
</dbReference>
<accession>L7UKM2</accession>
<dbReference type="InterPro" id="IPR053930">
    <property type="entry name" value="RapZ-like_N"/>
</dbReference>
<dbReference type="SUPFAM" id="SSF52540">
    <property type="entry name" value="P-loop containing nucleoside triphosphate hydrolases"/>
    <property type="match status" value="1"/>
</dbReference>